<proteinExistence type="predicted"/>
<protein>
    <submittedName>
        <fullName evidence="3">Phasin family protein</fullName>
    </submittedName>
</protein>
<evidence type="ECO:0000256" key="1">
    <source>
        <dbReference type="SAM" id="MobiDB-lite"/>
    </source>
</evidence>
<sequence>MSQKSSRPFSSQTQPEGTSPVLNFWSDLVREQYATAMGAACTWFRSRETLHQARQQATHQALMIHEAAAQKLCAANGPVDLPGIHSDLMSFYWENPIQYWQQVATTSMQTQMEMMAQMNHMFIGKTKDRMERALSNFPAALPEREEAFKGKTGSPTRQPISRIASGKAISPMNGHLPAGHERPPASAQALE</sequence>
<accession>A0AAU7LPI1</accession>
<evidence type="ECO:0000313" key="3">
    <source>
        <dbReference type="EMBL" id="XBP69582.1"/>
    </source>
</evidence>
<dbReference type="RefSeq" id="WP_349278301.1">
    <property type="nucleotide sequence ID" value="NZ_CBCSCU010000006.1"/>
</dbReference>
<dbReference type="AlphaFoldDB" id="A0AAU7LPI1"/>
<dbReference type="InterPro" id="IPR018968">
    <property type="entry name" value="Phasin"/>
</dbReference>
<dbReference type="EMBL" id="CP157675">
    <property type="protein sequence ID" value="XBP69582.1"/>
    <property type="molecule type" value="Genomic_DNA"/>
</dbReference>
<feature type="domain" description="Phasin" evidence="2">
    <location>
        <begin position="27"/>
        <end position="119"/>
    </location>
</feature>
<evidence type="ECO:0000259" key="2">
    <source>
        <dbReference type="Pfam" id="PF09361"/>
    </source>
</evidence>
<feature type="region of interest" description="Disordered" evidence="1">
    <location>
        <begin position="168"/>
        <end position="191"/>
    </location>
</feature>
<reference evidence="3" key="1">
    <citation type="submission" date="2024-05" db="EMBL/GenBank/DDBJ databases">
        <authorList>
            <person name="Bunk B."/>
            <person name="Swiderski J."/>
            <person name="Sproer C."/>
            <person name="Thiel V."/>
        </authorList>
    </citation>
    <scope>NUCLEOTIDE SEQUENCE</scope>
    <source>
        <strain evidence="3">DSM 17735</strain>
    </source>
</reference>
<organism evidence="3">
    <name type="scientific">Polaromonas hydrogenivorans</name>
    <dbReference type="NCBI Taxonomy" id="335476"/>
    <lineage>
        <taxon>Bacteria</taxon>
        <taxon>Pseudomonadati</taxon>
        <taxon>Pseudomonadota</taxon>
        <taxon>Betaproteobacteria</taxon>
        <taxon>Burkholderiales</taxon>
        <taxon>Comamonadaceae</taxon>
        <taxon>Polaromonas</taxon>
    </lineage>
</organism>
<dbReference type="Pfam" id="PF09361">
    <property type="entry name" value="Phasin_2"/>
    <property type="match status" value="1"/>
</dbReference>
<name>A0AAU7LPI1_9BURK</name>
<gene>
    <name evidence="3" type="ORF">ABLV49_17070</name>
</gene>